<dbReference type="PATRIC" id="fig|61647.13.peg.1081"/>
<keyword evidence="2" id="KW-1185">Reference proteome</keyword>
<protein>
    <submittedName>
        <fullName evidence="1">Uncharacterized protein</fullName>
    </submittedName>
</protein>
<evidence type="ECO:0000313" key="2">
    <source>
        <dbReference type="Proteomes" id="UP000036196"/>
    </source>
</evidence>
<dbReference type="EMBL" id="LDZF01000002">
    <property type="protein sequence ID" value="KMK16176.1"/>
    <property type="molecule type" value="Genomic_DNA"/>
</dbReference>
<reference evidence="1 2" key="1">
    <citation type="submission" date="2015-05" db="EMBL/GenBank/DDBJ databases">
        <title>Genome sequences of Pluralibacter gergoviae.</title>
        <authorList>
            <person name="Greninger A.L."/>
            <person name="Miller S."/>
        </authorList>
    </citation>
    <scope>NUCLEOTIDE SEQUENCE [LARGE SCALE GENOMIC DNA]</scope>
    <source>
        <strain evidence="1 2">JS81F13</strain>
    </source>
</reference>
<dbReference type="STRING" id="61647.LG71_14060"/>
<proteinExistence type="predicted"/>
<sequence length="143" mass="16037">MGCGASISAEEAHIGDQQAWESRQQAALQKRIDSINFATANLGDEPKKYKKRVKKAIRFVLDDPDSAKFSGFTPPRKEVLADRGKLIYGYATCVYVNHKTPSGSETGDVLYWVFMRDNEVLRIKNTQNPGGRVIFPGRNIRCD</sequence>
<name>A0A0F0VU49_PLUGE</name>
<dbReference type="AlphaFoldDB" id="A0A0F0VU49"/>
<dbReference type="Proteomes" id="UP000036196">
    <property type="component" value="Unassembled WGS sequence"/>
</dbReference>
<organism evidence="1 2">
    <name type="scientific">Pluralibacter gergoviae</name>
    <name type="common">Enterobacter gergoviae</name>
    <dbReference type="NCBI Taxonomy" id="61647"/>
    <lineage>
        <taxon>Bacteria</taxon>
        <taxon>Pseudomonadati</taxon>
        <taxon>Pseudomonadota</taxon>
        <taxon>Gammaproteobacteria</taxon>
        <taxon>Enterobacterales</taxon>
        <taxon>Enterobacteriaceae</taxon>
        <taxon>Pluralibacter</taxon>
    </lineage>
</organism>
<gene>
    <name evidence="1" type="ORF">ABW06_01725</name>
</gene>
<accession>A0A0F0VU49</accession>
<comment type="caution">
    <text evidence="1">The sequence shown here is derived from an EMBL/GenBank/DDBJ whole genome shotgun (WGS) entry which is preliminary data.</text>
</comment>
<evidence type="ECO:0000313" key="1">
    <source>
        <dbReference type="EMBL" id="KMK16176.1"/>
    </source>
</evidence>